<evidence type="ECO:0000256" key="1">
    <source>
        <dbReference type="SAM" id="Phobius"/>
    </source>
</evidence>
<dbReference type="OrthoDB" id="2616932at2"/>
<dbReference type="EMBL" id="CP035492">
    <property type="protein sequence ID" value="QAY67645.1"/>
    <property type="molecule type" value="Genomic_DNA"/>
</dbReference>
<keyword evidence="3" id="KW-1185">Reference proteome</keyword>
<dbReference type="RefSeq" id="WP_129442557.1">
    <property type="nucleotide sequence ID" value="NZ_CP035492.1"/>
</dbReference>
<evidence type="ECO:0000313" key="3">
    <source>
        <dbReference type="Proteomes" id="UP000293568"/>
    </source>
</evidence>
<dbReference type="KEGG" id="pprt:ET464_15900"/>
<proteinExistence type="predicted"/>
<feature type="transmembrane region" description="Helical" evidence="1">
    <location>
        <begin position="12"/>
        <end position="30"/>
    </location>
</feature>
<accession>A0A4P6EY67</accession>
<dbReference type="Proteomes" id="UP000293568">
    <property type="component" value="Chromosome"/>
</dbReference>
<sequence>MGALFELHDLIPYFFSISVIASFAYAAFLFRQHREISEIWHADASHRVLQDARQEAVSVREPLGRKLVRSIKRKESPDGDSSDCAALCL</sequence>
<name>A0A4P6EY67_9BACL</name>
<protein>
    <submittedName>
        <fullName evidence="2">Uncharacterized protein</fullName>
    </submittedName>
</protein>
<organism evidence="2 3">
    <name type="scientific">Paenibacillus protaetiae</name>
    <dbReference type="NCBI Taxonomy" id="2509456"/>
    <lineage>
        <taxon>Bacteria</taxon>
        <taxon>Bacillati</taxon>
        <taxon>Bacillota</taxon>
        <taxon>Bacilli</taxon>
        <taxon>Bacillales</taxon>
        <taxon>Paenibacillaceae</taxon>
        <taxon>Paenibacillus</taxon>
    </lineage>
</organism>
<keyword evidence="1" id="KW-1133">Transmembrane helix</keyword>
<dbReference type="AlphaFoldDB" id="A0A4P6EY67"/>
<keyword evidence="1" id="KW-0812">Transmembrane</keyword>
<keyword evidence="1" id="KW-0472">Membrane</keyword>
<gene>
    <name evidence="2" type="ORF">ET464_15900</name>
</gene>
<reference evidence="2 3" key="1">
    <citation type="submission" date="2019-01" db="EMBL/GenBank/DDBJ databases">
        <title>Genome sequencing of strain FW100M-2.</title>
        <authorList>
            <person name="Heo J."/>
            <person name="Kim S.-J."/>
            <person name="Kim J.-S."/>
            <person name="Hong S.-B."/>
            <person name="Kwon S.-W."/>
        </authorList>
    </citation>
    <scope>NUCLEOTIDE SEQUENCE [LARGE SCALE GENOMIC DNA]</scope>
    <source>
        <strain evidence="2 3">FW100M-2</strain>
    </source>
</reference>
<evidence type="ECO:0000313" key="2">
    <source>
        <dbReference type="EMBL" id="QAY67645.1"/>
    </source>
</evidence>